<protein>
    <submittedName>
        <fullName evidence="4">Glycosyltransferase family 2 protein</fullName>
    </submittedName>
</protein>
<dbReference type="Pfam" id="PF00535">
    <property type="entry name" value="Glycos_transf_2"/>
    <property type="match status" value="1"/>
</dbReference>
<keyword evidence="1" id="KW-0328">Glycosyltransferase</keyword>
<comment type="caution">
    <text evidence="4">The sequence shown here is derived from an EMBL/GenBank/DDBJ whole genome shotgun (WGS) entry which is preliminary data.</text>
</comment>
<evidence type="ECO:0000259" key="3">
    <source>
        <dbReference type="Pfam" id="PF00535"/>
    </source>
</evidence>
<dbReference type="RefSeq" id="WP_206588189.1">
    <property type="nucleotide sequence ID" value="NZ_JAFKCU010000006.1"/>
</dbReference>
<dbReference type="CDD" id="cd00761">
    <property type="entry name" value="Glyco_tranf_GTA_type"/>
    <property type="match status" value="1"/>
</dbReference>
<dbReference type="Gene3D" id="3.90.550.10">
    <property type="entry name" value="Spore Coat Polysaccharide Biosynthesis Protein SpsA, Chain A"/>
    <property type="match status" value="1"/>
</dbReference>
<proteinExistence type="predicted"/>
<dbReference type="Proteomes" id="UP000664480">
    <property type="component" value="Unassembled WGS sequence"/>
</dbReference>
<accession>A0ABS3CK83</accession>
<dbReference type="SUPFAM" id="SSF53448">
    <property type="entry name" value="Nucleotide-diphospho-sugar transferases"/>
    <property type="match status" value="1"/>
</dbReference>
<dbReference type="InterPro" id="IPR029044">
    <property type="entry name" value="Nucleotide-diphossugar_trans"/>
</dbReference>
<gene>
    <name evidence="4" type="ORF">J0A69_18900</name>
</gene>
<evidence type="ECO:0000313" key="5">
    <source>
        <dbReference type="Proteomes" id="UP000664480"/>
    </source>
</evidence>
<evidence type="ECO:0000256" key="2">
    <source>
        <dbReference type="ARBA" id="ARBA00022679"/>
    </source>
</evidence>
<feature type="domain" description="Glycosyltransferase 2-like" evidence="3">
    <location>
        <begin position="7"/>
        <end position="148"/>
    </location>
</feature>
<keyword evidence="2" id="KW-0808">Transferase</keyword>
<evidence type="ECO:0000313" key="4">
    <source>
        <dbReference type="EMBL" id="MBN7817518.1"/>
    </source>
</evidence>
<dbReference type="PANTHER" id="PTHR22916">
    <property type="entry name" value="GLYCOSYLTRANSFERASE"/>
    <property type="match status" value="1"/>
</dbReference>
<evidence type="ECO:0000256" key="1">
    <source>
        <dbReference type="ARBA" id="ARBA00022676"/>
    </source>
</evidence>
<sequence>MIDFKVSVIIPVYNVAEYINQAVISAVNLPEVAEIILVEDGSPDDSLSVCKDLEKQFEKVRCFQHPSGINRGISASRNFGIEKAVYPYIAFLDADDWYLPHRFNKDKVIFEKNNYADAAYSCAILEEHLGNNEKRYGIRNDPGFTFKEGDLPYDFYKKKITLNRVLFHTNTVTLKREFLIKDKTFDERLRLHEDTELWNRLIRRGVFIASEWEDPVSVIRRHGKNNITSRNIETHLKMMAIQIDNIGLDNLYDFEVNIFYKRSLREKSRIFKNHWIRRINYFSSFALKRFQKKEFLKKLRDRYAFD</sequence>
<reference evidence="4 5" key="1">
    <citation type="submission" date="2021-03" db="EMBL/GenBank/DDBJ databases">
        <title>novel species isolated from a fishpond in China.</title>
        <authorList>
            <person name="Lu H."/>
            <person name="Cai Z."/>
        </authorList>
    </citation>
    <scope>NUCLEOTIDE SEQUENCE [LARGE SCALE GENOMIC DNA]</scope>
    <source>
        <strain evidence="4 5">YJ13C</strain>
    </source>
</reference>
<dbReference type="EMBL" id="JAFKCU010000006">
    <property type="protein sequence ID" value="MBN7817518.1"/>
    <property type="molecule type" value="Genomic_DNA"/>
</dbReference>
<organism evidence="4 5">
    <name type="scientific">Algoriphagus pacificus</name>
    <dbReference type="NCBI Taxonomy" id="2811234"/>
    <lineage>
        <taxon>Bacteria</taxon>
        <taxon>Pseudomonadati</taxon>
        <taxon>Bacteroidota</taxon>
        <taxon>Cytophagia</taxon>
        <taxon>Cytophagales</taxon>
        <taxon>Cyclobacteriaceae</taxon>
        <taxon>Algoriphagus</taxon>
    </lineage>
</organism>
<dbReference type="PANTHER" id="PTHR22916:SF51">
    <property type="entry name" value="GLYCOSYLTRANSFERASE EPSH-RELATED"/>
    <property type="match status" value="1"/>
</dbReference>
<name>A0ABS3CK83_9BACT</name>
<keyword evidence="5" id="KW-1185">Reference proteome</keyword>
<dbReference type="InterPro" id="IPR001173">
    <property type="entry name" value="Glyco_trans_2-like"/>
</dbReference>